<dbReference type="AlphaFoldDB" id="A0A172WI45"/>
<feature type="region of interest" description="Disordered" evidence="1">
    <location>
        <begin position="41"/>
        <end position="60"/>
    </location>
</feature>
<dbReference type="Proteomes" id="UP000076969">
    <property type="component" value="Chromosome"/>
</dbReference>
<evidence type="ECO:0000313" key="4">
    <source>
        <dbReference type="Proteomes" id="UP000076969"/>
    </source>
</evidence>
<sequence length="60" mass="6348">MDEGLELMLLGISFILFGILMGNNGGMFFGILGFSPGVPGDTPTAEETEGRTTLRRGVTL</sequence>
<dbReference type="KEGG" id="tpie:A7C91_07435"/>
<keyword evidence="2" id="KW-0812">Transmembrane</keyword>
<keyword evidence="2" id="KW-0472">Membrane</keyword>
<dbReference type="EMBL" id="CP015520">
    <property type="protein sequence ID" value="ANF23019.1"/>
    <property type="molecule type" value="Genomic_DNA"/>
</dbReference>
<evidence type="ECO:0000256" key="2">
    <source>
        <dbReference type="SAM" id="Phobius"/>
    </source>
</evidence>
<protein>
    <submittedName>
        <fullName evidence="3">Uncharacterized protein</fullName>
    </submittedName>
</protein>
<evidence type="ECO:0000256" key="1">
    <source>
        <dbReference type="SAM" id="MobiDB-lite"/>
    </source>
</evidence>
<gene>
    <name evidence="3" type="ORF">A7C91_07435</name>
</gene>
<keyword evidence="2" id="KW-1133">Transmembrane helix</keyword>
<keyword evidence="4" id="KW-1185">Reference proteome</keyword>
<dbReference type="STRING" id="1712654.A7C91_07435"/>
<accession>A0A172WI45</accession>
<reference evidence="4" key="1">
    <citation type="journal article" date="2016" name="Syst. Appl. Microbiol.">
        <title>Thermococcus piezophilus sp. nov., a novel hyperthermophilic and piezophilic archaeon with a broad pressure range for growth, isolated from a deepest hydrothermal vent at the Mid-Cayman Rise.</title>
        <authorList>
            <person name="Dalmasso C."/>
            <person name="Oger P."/>
            <person name="Selva G."/>
            <person name="Courtine D."/>
            <person name="L'Haridon S."/>
            <person name="Garlaschelli A."/>
            <person name="Roussel E."/>
            <person name="Miyazaki J."/>
            <person name="Reveillaud J."/>
            <person name="Jebbar M."/>
            <person name="Takai K."/>
            <person name="Maignien L."/>
            <person name="Alain K."/>
        </authorList>
    </citation>
    <scope>NUCLEOTIDE SEQUENCE [LARGE SCALE GENOMIC DNA]</scope>
    <source>
        <strain evidence="4">CDGS</strain>
    </source>
</reference>
<feature type="transmembrane region" description="Helical" evidence="2">
    <location>
        <begin position="7"/>
        <end position="34"/>
    </location>
</feature>
<organism evidence="3 4">
    <name type="scientific">Thermococcus piezophilus</name>
    <dbReference type="NCBI Taxonomy" id="1712654"/>
    <lineage>
        <taxon>Archaea</taxon>
        <taxon>Methanobacteriati</taxon>
        <taxon>Methanobacteriota</taxon>
        <taxon>Thermococci</taxon>
        <taxon>Thermococcales</taxon>
        <taxon>Thermococcaceae</taxon>
        <taxon>Thermococcus</taxon>
    </lineage>
</organism>
<proteinExistence type="predicted"/>
<evidence type="ECO:0000313" key="3">
    <source>
        <dbReference type="EMBL" id="ANF23019.1"/>
    </source>
</evidence>
<name>A0A172WI45_9EURY</name>